<dbReference type="EMBL" id="RCHS01004212">
    <property type="protein sequence ID" value="RMX36997.1"/>
    <property type="molecule type" value="Genomic_DNA"/>
</dbReference>
<feature type="compositionally biased region" description="Low complexity" evidence="5">
    <location>
        <begin position="36"/>
        <end position="46"/>
    </location>
</feature>
<dbReference type="AlphaFoldDB" id="A0A3M6T6E8"/>
<protein>
    <recommendedName>
        <fullName evidence="8">DNA-directed RNA polymerase III subunit RPC4</fullName>
    </recommendedName>
</protein>
<keyword evidence="3" id="KW-0804">Transcription</keyword>
<keyword evidence="4" id="KW-0539">Nucleus</keyword>
<evidence type="ECO:0000313" key="7">
    <source>
        <dbReference type="Proteomes" id="UP000275408"/>
    </source>
</evidence>
<keyword evidence="2" id="KW-0240">DNA-directed RNA polymerase</keyword>
<organism evidence="6 7">
    <name type="scientific">Pocillopora damicornis</name>
    <name type="common">Cauliflower coral</name>
    <name type="synonym">Millepora damicornis</name>
    <dbReference type="NCBI Taxonomy" id="46731"/>
    <lineage>
        <taxon>Eukaryota</taxon>
        <taxon>Metazoa</taxon>
        <taxon>Cnidaria</taxon>
        <taxon>Anthozoa</taxon>
        <taxon>Hexacorallia</taxon>
        <taxon>Scleractinia</taxon>
        <taxon>Astrocoeniina</taxon>
        <taxon>Pocilloporidae</taxon>
        <taxon>Pocillopora</taxon>
    </lineage>
</organism>
<proteinExistence type="predicted"/>
<dbReference type="PANTHER" id="PTHR13408">
    <property type="entry name" value="DNA-DIRECTED RNA POLYMERASE III"/>
    <property type="match status" value="1"/>
</dbReference>
<evidence type="ECO:0000256" key="1">
    <source>
        <dbReference type="ARBA" id="ARBA00004123"/>
    </source>
</evidence>
<dbReference type="OMA" id="GTWDKTV"/>
<evidence type="ECO:0000313" key="6">
    <source>
        <dbReference type="EMBL" id="RMX36997.1"/>
    </source>
</evidence>
<evidence type="ECO:0000256" key="4">
    <source>
        <dbReference type="ARBA" id="ARBA00023242"/>
    </source>
</evidence>
<dbReference type="STRING" id="46731.A0A3M6T6E8"/>
<dbReference type="GO" id="GO:0003677">
    <property type="term" value="F:DNA binding"/>
    <property type="evidence" value="ECO:0007669"/>
    <property type="project" value="InterPro"/>
</dbReference>
<dbReference type="OrthoDB" id="5836119at2759"/>
<sequence>MSSKDGNADKEVPSSSRKTPLLGARALLSRQLNNTSPSPGRLPSLRPARDLTLGATPKLSFSSTPKRTFTPNIPTRRIKQEPKEESAKSPGRSEERRRQDGGRGRGRGEGRGRGRGHRGKPNIIQASSVFSMGVGPVEKQRIGQGSSIPDYGASGTRDSHPGVKIKKEGYNMGNDDEEESRRVLKMLETSGDINDDMDSESGIMPVQLPLSFHAVRMNEKQAESATMQDDMKVKSELMDVDSVDSGKAPPLETMKKPVKQVAVKKETQDEANLSSLLSATSMGERKLLFFQFPDVMPIRSPPNNQDEPMTTEGTSSEQAATSEKSKEPQRLSLKNASEGYIGKLQLLRSGKARLLLGDVALDVTMGTPCGFLQDVVAVHTEDDRSEMVCLGHTNHRLICTPDFEHLLSAS</sequence>
<dbReference type="PANTHER" id="PTHR13408:SF0">
    <property type="entry name" value="DNA-DIRECTED RNA POLYMERASE III SUBUNIT RPC4"/>
    <property type="match status" value="1"/>
</dbReference>
<dbReference type="GO" id="GO:0042797">
    <property type="term" value="P:tRNA transcription by RNA polymerase III"/>
    <property type="evidence" value="ECO:0007669"/>
    <property type="project" value="TreeGrafter"/>
</dbReference>
<feature type="compositionally biased region" description="Basic and acidic residues" evidence="5">
    <location>
        <begin position="78"/>
        <end position="112"/>
    </location>
</feature>
<gene>
    <name evidence="6" type="ORF">pdam_00005086</name>
</gene>
<dbReference type="Pfam" id="PF05132">
    <property type="entry name" value="RNA_pol_Rpc4"/>
    <property type="match status" value="1"/>
</dbReference>
<accession>A0A3M6T6E8</accession>
<feature type="region of interest" description="Disordered" evidence="5">
    <location>
        <begin position="1"/>
        <end position="178"/>
    </location>
</feature>
<evidence type="ECO:0000256" key="2">
    <source>
        <dbReference type="ARBA" id="ARBA00022478"/>
    </source>
</evidence>
<dbReference type="InterPro" id="IPR007811">
    <property type="entry name" value="RPC4"/>
</dbReference>
<comment type="caution">
    <text evidence="6">The sequence shown here is derived from an EMBL/GenBank/DDBJ whole genome shotgun (WGS) entry which is preliminary data.</text>
</comment>
<feature type="compositionally biased region" description="Polar residues" evidence="5">
    <location>
        <begin position="59"/>
        <end position="73"/>
    </location>
</feature>
<evidence type="ECO:0008006" key="8">
    <source>
        <dbReference type="Google" id="ProtNLM"/>
    </source>
</evidence>
<dbReference type="GO" id="GO:0005666">
    <property type="term" value="C:RNA polymerase III complex"/>
    <property type="evidence" value="ECO:0007669"/>
    <property type="project" value="InterPro"/>
</dbReference>
<dbReference type="Proteomes" id="UP000275408">
    <property type="component" value="Unassembled WGS sequence"/>
</dbReference>
<feature type="compositionally biased region" description="Basic and acidic residues" evidence="5">
    <location>
        <begin position="1"/>
        <end position="12"/>
    </location>
</feature>
<evidence type="ECO:0000256" key="3">
    <source>
        <dbReference type="ARBA" id="ARBA00023163"/>
    </source>
</evidence>
<comment type="subcellular location">
    <subcellularLocation>
        <location evidence="1">Nucleus</location>
    </subcellularLocation>
</comment>
<reference evidence="6 7" key="1">
    <citation type="journal article" date="2018" name="Sci. Rep.">
        <title>Comparative analysis of the Pocillopora damicornis genome highlights role of immune system in coral evolution.</title>
        <authorList>
            <person name="Cunning R."/>
            <person name="Bay R.A."/>
            <person name="Gillette P."/>
            <person name="Baker A.C."/>
            <person name="Traylor-Knowles N."/>
        </authorList>
    </citation>
    <scope>NUCLEOTIDE SEQUENCE [LARGE SCALE GENOMIC DNA]</scope>
    <source>
        <strain evidence="6">RSMAS</strain>
        <tissue evidence="6">Whole animal</tissue>
    </source>
</reference>
<feature type="compositionally biased region" description="Polar residues" evidence="5">
    <location>
        <begin position="301"/>
        <end position="322"/>
    </location>
</feature>
<evidence type="ECO:0000256" key="5">
    <source>
        <dbReference type="SAM" id="MobiDB-lite"/>
    </source>
</evidence>
<name>A0A3M6T6E8_POCDA</name>
<feature type="compositionally biased region" description="Basic and acidic residues" evidence="5">
    <location>
        <begin position="157"/>
        <end position="169"/>
    </location>
</feature>
<keyword evidence="7" id="KW-1185">Reference proteome</keyword>
<feature type="region of interest" description="Disordered" evidence="5">
    <location>
        <begin position="297"/>
        <end position="332"/>
    </location>
</feature>